<reference evidence="3 4" key="1">
    <citation type="submission" date="2017-09" db="EMBL/GenBank/DDBJ databases">
        <title>Depth-based differentiation of microbial function through sediment-hosted aquifers and enrichment of novel symbionts in the deep terrestrial subsurface.</title>
        <authorList>
            <person name="Probst A.J."/>
            <person name="Ladd B."/>
            <person name="Jarett J.K."/>
            <person name="Geller-Mcgrath D.E."/>
            <person name="Sieber C.M."/>
            <person name="Emerson J.B."/>
            <person name="Anantharaman K."/>
            <person name="Thomas B.C."/>
            <person name="Malmstrom R."/>
            <person name="Stieglmeier M."/>
            <person name="Klingl A."/>
            <person name="Woyke T."/>
            <person name="Ryan C.M."/>
            <person name="Banfield J.F."/>
        </authorList>
    </citation>
    <scope>NUCLEOTIDE SEQUENCE [LARGE SCALE GENOMIC DNA]</scope>
    <source>
        <strain evidence="3">CG17_big_fil_post_rev_8_21_14_2_50_48_46</strain>
    </source>
</reference>
<evidence type="ECO:0000313" key="4">
    <source>
        <dbReference type="Proteomes" id="UP000231019"/>
    </source>
</evidence>
<dbReference type="SUPFAM" id="SSF47090">
    <property type="entry name" value="PGBD-like"/>
    <property type="match status" value="2"/>
</dbReference>
<sequence length="531" mass="57569">MTMFEKDSVGVYYNKSVQTNFWSQDMPSVQQVQQPGLPLPVSPGNQTTRPVTSAPVQTQTAVTRPVSDKTQLGSQKGSALAALSFSEPVPAWSQKQKDAILVGFRAGLHLAGITPQEMTDLLRKNGISQLEINEQTIQDPTNAAEIEKIQKALDARLNHPDLRALGQANKVSADGQFGKSSVMAMAALKASDRGQDVELSVSPIRQQTRTGCYRTSEAMLFNALHGKDGTPDAYTEFDARDRIRDGDMGKNEFYVASKENAQGRVTVSKNQATKMLDQLDAELNAGRPAIVGVSYRKQDGNEYNEGVTDHFVLISGRGKDQAGTFYTFQDPAGGGTHKFRLDPATGRLSGKGDMVGTYDVTLMQTAETTDPATLERYQKTGKVLYSQGQSRAALATIQKQLTAMGFDTKGTSGAYGNGTAAAVRAFQEAHQLPVHGGSIDTHMLEALNTAFAEHQKTHPQQVMFQRGESSADLIPLQKALTKLGFNTQGVKGSFGPATESAVKAFQTKYQIEPTGKIDNQTWLRILQEAQS</sequence>
<organism evidence="3 4">
    <name type="scientific">bacterium (Candidatus Blackallbacteria) CG17_big_fil_post_rev_8_21_14_2_50_48_46</name>
    <dbReference type="NCBI Taxonomy" id="2014261"/>
    <lineage>
        <taxon>Bacteria</taxon>
        <taxon>Candidatus Blackallbacteria</taxon>
    </lineage>
</organism>
<dbReference type="Pfam" id="PF01471">
    <property type="entry name" value="PG_binding_1"/>
    <property type="match status" value="2"/>
</dbReference>
<evidence type="ECO:0008006" key="5">
    <source>
        <dbReference type="Google" id="ProtNLM"/>
    </source>
</evidence>
<dbReference type="Pfam" id="PF13529">
    <property type="entry name" value="Peptidase_C39_2"/>
    <property type="match status" value="1"/>
</dbReference>
<dbReference type="EMBL" id="PFFQ01000033">
    <property type="protein sequence ID" value="PIW16909.1"/>
    <property type="molecule type" value="Genomic_DNA"/>
</dbReference>
<gene>
    <name evidence="3" type="ORF">COW36_10965</name>
</gene>
<dbReference type="InterPro" id="IPR036366">
    <property type="entry name" value="PGBDSf"/>
</dbReference>
<evidence type="ECO:0000313" key="3">
    <source>
        <dbReference type="EMBL" id="PIW16909.1"/>
    </source>
</evidence>
<proteinExistence type="predicted"/>
<protein>
    <recommendedName>
        <fullName evidence="5">Peptidoglycan binding-like domain-containing protein</fullName>
    </recommendedName>
</protein>
<dbReference type="Proteomes" id="UP000231019">
    <property type="component" value="Unassembled WGS sequence"/>
</dbReference>
<dbReference type="Gene3D" id="1.10.101.10">
    <property type="entry name" value="PGBD-like superfamily/PGBD"/>
    <property type="match status" value="2"/>
</dbReference>
<evidence type="ECO:0000259" key="2">
    <source>
        <dbReference type="Pfam" id="PF13529"/>
    </source>
</evidence>
<dbReference type="InterPro" id="IPR039564">
    <property type="entry name" value="Peptidase_C39-like"/>
</dbReference>
<dbReference type="AlphaFoldDB" id="A0A2M7G4T7"/>
<dbReference type="InterPro" id="IPR002477">
    <property type="entry name" value="Peptidoglycan-bd-like"/>
</dbReference>
<accession>A0A2M7G4T7</accession>
<feature type="domain" description="Peptidoglycan binding-like" evidence="1">
    <location>
        <begin position="471"/>
        <end position="522"/>
    </location>
</feature>
<comment type="caution">
    <text evidence="3">The sequence shown here is derived from an EMBL/GenBank/DDBJ whole genome shotgun (WGS) entry which is preliminary data.</text>
</comment>
<dbReference type="InterPro" id="IPR036365">
    <property type="entry name" value="PGBD-like_sf"/>
</dbReference>
<evidence type="ECO:0000259" key="1">
    <source>
        <dbReference type="Pfam" id="PF01471"/>
    </source>
</evidence>
<feature type="domain" description="Peptidase C39-like" evidence="2">
    <location>
        <begin position="199"/>
        <end position="331"/>
    </location>
</feature>
<feature type="domain" description="Peptidoglycan binding-like" evidence="1">
    <location>
        <begin position="392"/>
        <end position="436"/>
    </location>
</feature>
<name>A0A2M7G4T7_9BACT</name>